<name>A0A9N9P9K7_9GLOM</name>
<accession>A0A9N9P9K7</accession>
<proteinExistence type="predicted"/>
<feature type="non-terminal residue" evidence="1">
    <location>
        <position position="1"/>
    </location>
</feature>
<dbReference type="AlphaFoldDB" id="A0A9N9P9K7"/>
<protein>
    <submittedName>
        <fullName evidence="1">11779_t:CDS:1</fullName>
    </submittedName>
</protein>
<reference evidence="1" key="1">
    <citation type="submission" date="2021-06" db="EMBL/GenBank/DDBJ databases">
        <authorList>
            <person name="Kallberg Y."/>
            <person name="Tangrot J."/>
            <person name="Rosling A."/>
        </authorList>
    </citation>
    <scope>NUCLEOTIDE SEQUENCE</scope>
    <source>
        <strain evidence="1">MA453B</strain>
    </source>
</reference>
<evidence type="ECO:0000313" key="2">
    <source>
        <dbReference type="Proteomes" id="UP000789405"/>
    </source>
</evidence>
<organism evidence="1 2">
    <name type="scientific">Dentiscutata erythropus</name>
    <dbReference type="NCBI Taxonomy" id="1348616"/>
    <lineage>
        <taxon>Eukaryota</taxon>
        <taxon>Fungi</taxon>
        <taxon>Fungi incertae sedis</taxon>
        <taxon>Mucoromycota</taxon>
        <taxon>Glomeromycotina</taxon>
        <taxon>Glomeromycetes</taxon>
        <taxon>Diversisporales</taxon>
        <taxon>Gigasporaceae</taxon>
        <taxon>Dentiscutata</taxon>
    </lineage>
</organism>
<dbReference type="EMBL" id="CAJVPY010036810">
    <property type="protein sequence ID" value="CAG8802354.1"/>
    <property type="molecule type" value="Genomic_DNA"/>
</dbReference>
<dbReference type="OrthoDB" id="2437677at2759"/>
<dbReference type="Proteomes" id="UP000789405">
    <property type="component" value="Unassembled WGS sequence"/>
</dbReference>
<comment type="caution">
    <text evidence="1">The sequence shown here is derived from an EMBL/GenBank/DDBJ whole genome shotgun (WGS) entry which is preliminary data.</text>
</comment>
<evidence type="ECO:0000313" key="1">
    <source>
        <dbReference type="EMBL" id="CAG8802354.1"/>
    </source>
</evidence>
<keyword evidence="2" id="KW-1185">Reference proteome</keyword>
<gene>
    <name evidence="1" type="ORF">DERYTH_LOCUS23657</name>
</gene>
<sequence length="137" mass="15709">KQKKPLQELESEESQAKGELLIANADVALDVLIVLTNCNDKWTLFFITKNKEKYLIVTENIDDCEKTLSIIKNFVLEQGIKFNKILGTNVRSLEAGEIKISPLSKTVKFEEVFEFCDKKMFGMISDMTDDELHLMNM</sequence>